<dbReference type="InterPro" id="IPR029058">
    <property type="entry name" value="AB_hydrolase_fold"/>
</dbReference>
<protein>
    <recommendedName>
        <fullName evidence="4">AB hydrolase-1 domain-containing protein</fullName>
    </recommendedName>
</protein>
<dbReference type="AlphaFoldDB" id="A0A067FWI6"/>
<feature type="region of interest" description="Disordered" evidence="3">
    <location>
        <begin position="235"/>
        <end position="271"/>
    </location>
</feature>
<dbReference type="InterPro" id="IPR000073">
    <property type="entry name" value="AB_hydrolase_1"/>
</dbReference>
<dbReference type="Gene3D" id="3.40.50.1820">
    <property type="entry name" value="alpha/beta hydrolase"/>
    <property type="match status" value="1"/>
</dbReference>
<name>A0A067FWI6_CITSI</name>
<evidence type="ECO:0000259" key="4">
    <source>
        <dbReference type="Pfam" id="PF00561"/>
    </source>
</evidence>
<dbReference type="STRING" id="2711.A0A067FWI6"/>
<feature type="domain" description="AB hydrolase-1" evidence="4">
    <location>
        <begin position="12"/>
        <end position="119"/>
    </location>
</feature>
<accession>A0A067FWI6</accession>
<dbReference type="Proteomes" id="UP000027120">
    <property type="component" value="Unassembled WGS sequence"/>
</dbReference>
<evidence type="ECO:0000256" key="2">
    <source>
        <dbReference type="ARBA" id="ARBA00038334"/>
    </source>
</evidence>
<sequence length="271" mass="30275">MHVAEKGQGPEILFLYVFPELRYSWCHQTIALASLSYRAVAPDLSGFGDTDELLEMTSYTCFHVIGDLIGLIDLVAPNDEKMFVVGHDSGTYMACFLCLFRANRIKALVNLSVVFNPNTSEPGEIEAEFEQISTEIVIKEFLTLWTPDPIILPKGKGYGQPPDAIIALPGWLSDEDVNTTRPIGTNYCDLTSVCGVKEYIHKGEFRRDVPLLEEITIMEGVGHFINQEKGHQLETEIGTSRGEKKQGIREKPKQPHKENQGEVAARHPDKS</sequence>
<dbReference type="Pfam" id="PF00561">
    <property type="entry name" value="Abhydrolase_1"/>
    <property type="match status" value="1"/>
</dbReference>
<dbReference type="InterPro" id="IPR000639">
    <property type="entry name" value="Epox_hydrolase-like"/>
</dbReference>
<dbReference type="PANTHER" id="PTHR43329">
    <property type="entry name" value="EPOXIDE HYDROLASE"/>
    <property type="match status" value="1"/>
</dbReference>
<dbReference type="PRINTS" id="PR00412">
    <property type="entry name" value="EPOXHYDRLASE"/>
</dbReference>
<organism evidence="5 6">
    <name type="scientific">Citrus sinensis</name>
    <name type="common">Sweet orange</name>
    <name type="synonym">Citrus aurantium var. sinensis</name>
    <dbReference type="NCBI Taxonomy" id="2711"/>
    <lineage>
        <taxon>Eukaryota</taxon>
        <taxon>Viridiplantae</taxon>
        <taxon>Streptophyta</taxon>
        <taxon>Embryophyta</taxon>
        <taxon>Tracheophyta</taxon>
        <taxon>Spermatophyta</taxon>
        <taxon>Magnoliopsida</taxon>
        <taxon>eudicotyledons</taxon>
        <taxon>Gunneridae</taxon>
        <taxon>Pentapetalae</taxon>
        <taxon>rosids</taxon>
        <taxon>malvids</taxon>
        <taxon>Sapindales</taxon>
        <taxon>Rutaceae</taxon>
        <taxon>Aurantioideae</taxon>
        <taxon>Citrus</taxon>
    </lineage>
</organism>
<dbReference type="SMR" id="A0A067FWI6"/>
<keyword evidence="6" id="KW-1185">Reference proteome</keyword>
<dbReference type="EMBL" id="KK784888">
    <property type="protein sequence ID" value="KDO71744.1"/>
    <property type="molecule type" value="Genomic_DNA"/>
</dbReference>
<dbReference type="GO" id="GO:0016787">
    <property type="term" value="F:hydrolase activity"/>
    <property type="evidence" value="ECO:0000318"/>
    <property type="project" value="GO_Central"/>
</dbReference>
<comment type="similarity">
    <text evidence="2">Belongs to the AB hydrolase superfamily. Epoxide hydrolase family.</text>
</comment>
<proteinExistence type="inferred from homology"/>
<keyword evidence="1" id="KW-0378">Hydrolase</keyword>
<reference evidence="5 6" key="1">
    <citation type="submission" date="2014-04" db="EMBL/GenBank/DDBJ databases">
        <authorList>
            <consortium name="International Citrus Genome Consortium"/>
            <person name="Gmitter F."/>
            <person name="Chen C."/>
            <person name="Farmerie W."/>
            <person name="Harkins T."/>
            <person name="Desany B."/>
            <person name="Mohiuddin M."/>
            <person name="Kodira C."/>
            <person name="Borodovsky M."/>
            <person name="Lomsadze A."/>
            <person name="Burns P."/>
            <person name="Jenkins J."/>
            <person name="Prochnik S."/>
            <person name="Shu S."/>
            <person name="Chapman J."/>
            <person name="Pitluck S."/>
            <person name="Schmutz J."/>
            <person name="Rokhsar D."/>
        </authorList>
    </citation>
    <scope>NUCLEOTIDE SEQUENCE</scope>
</reference>
<feature type="compositionally biased region" description="Basic and acidic residues" evidence="3">
    <location>
        <begin position="241"/>
        <end position="271"/>
    </location>
</feature>
<evidence type="ECO:0000313" key="5">
    <source>
        <dbReference type="EMBL" id="KDO71744.1"/>
    </source>
</evidence>
<evidence type="ECO:0000256" key="3">
    <source>
        <dbReference type="SAM" id="MobiDB-lite"/>
    </source>
</evidence>
<evidence type="ECO:0000256" key="1">
    <source>
        <dbReference type="ARBA" id="ARBA00022801"/>
    </source>
</evidence>
<evidence type="ECO:0000313" key="6">
    <source>
        <dbReference type="Proteomes" id="UP000027120"/>
    </source>
</evidence>
<dbReference type="SUPFAM" id="SSF53474">
    <property type="entry name" value="alpha/beta-Hydrolases"/>
    <property type="match status" value="1"/>
</dbReference>
<gene>
    <name evidence="5" type="ORF">CISIN_1g045862mg</name>
</gene>